<evidence type="ECO:0000259" key="6">
    <source>
        <dbReference type="PROSITE" id="PS50011"/>
    </source>
</evidence>
<dbReference type="OrthoDB" id="5979581at2759"/>
<accession>A0A6A6FPN5</accession>
<keyword evidence="1" id="KW-0723">Serine/threonine-protein kinase</keyword>
<keyword evidence="1" id="KW-0418">Kinase</keyword>
<dbReference type="GO" id="GO:0004707">
    <property type="term" value="F:MAP kinase activity"/>
    <property type="evidence" value="ECO:0007669"/>
    <property type="project" value="UniProtKB-EC"/>
</dbReference>
<name>A0A6A6FPN5_9PEZI</name>
<evidence type="ECO:0000256" key="2">
    <source>
        <dbReference type="ARBA" id="ARBA00022741"/>
    </source>
</evidence>
<dbReference type="InterPro" id="IPR050117">
    <property type="entry name" value="MAPK"/>
</dbReference>
<keyword evidence="3" id="KW-0067">ATP-binding</keyword>
<proteinExistence type="predicted"/>
<comment type="catalytic activity">
    <reaction evidence="5">
        <text>L-seryl-[protein] + ATP = O-phospho-L-seryl-[protein] + ADP + H(+)</text>
        <dbReference type="Rhea" id="RHEA:17989"/>
        <dbReference type="Rhea" id="RHEA-COMP:9863"/>
        <dbReference type="Rhea" id="RHEA-COMP:11604"/>
        <dbReference type="ChEBI" id="CHEBI:15378"/>
        <dbReference type="ChEBI" id="CHEBI:29999"/>
        <dbReference type="ChEBI" id="CHEBI:30616"/>
        <dbReference type="ChEBI" id="CHEBI:83421"/>
        <dbReference type="ChEBI" id="CHEBI:456216"/>
        <dbReference type="EC" id="2.7.11.24"/>
    </reaction>
    <physiologicalReaction direction="left-to-right" evidence="5">
        <dbReference type="Rhea" id="RHEA:17990"/>
    </physiologicalReaction>
</comment>
<dbReference type="InterPro" id="IPR011009">
    <property type="entry name" value="Kinase-like_dom_sf"/>
</dbReference>
<dbReference type="Proteomes" id="UP000799539">
    <property type="component" value="Unassembled WGS sequence"/>
</dbReference>
<reference evidence="7" key="1">
    <citation type="journal article" date="2020" name="Stud. Mycol.">
        <title>101 Dothideomycetes genomes: a test case for predicting lifestyles and emergence of pathogens.</title>
        <authorList>
            <person name="Haridas S."/>
            <person name="Albert R."/>
            <person name="Binder M."/>
            <person name="Bloem J."/>
            <person name="Labutti K."/>
            <person name="Salamov A."/>
            <person name="Andreopoulos B."/>
            <person name="Baker S."/>
            <person name="Barry K."/>
            <person name="Bills G."/>
            <person name="Bluhm B."/>
            <person name="Cannon C."/>
            <person name="Castanera R."/>
            <person name="Culley D."/>
            <person name="Daum C."/>
            <person name="Ezra D."/>
            <person name="Gonzalez J."/>
            <person name="Henrissat B."/>
            <person name="Kuo A."/>
            <person name="Liang C."/>
            <person name="Lipzen A."/>
            <person name="Lutzoni F."/>
            <person name="Magnuson J."/>
            <person name="Mondo S."/>
            <person name="Nolan M."/>
            <person name="Ohm R."/>
            <person name="Pangilinan J."/>
            <person name="Park H.-J."/>
            <person name="Ramirez L."/>
            <person name="Alfaro M."/>
            <person name="Sun H."/>
            <person name="Tritt A."/>
            <person name="Yoshinaga Y."/>
            <person name="Zwiers L.-H."/>
            <person name="Turgeon B."/>
            <person name="Goodwin S."/>
            <person name="Spatafora J."/>
            <person name="Crous P."/>
            <person name="Grigoriev I."/>
        </authorList>
    </citation>
    <scope>NUCLEOTIDE SEQUENCE</scope>
    <source>
        <strain evidence="7">SCOH1-5</strain>
    </source>
</reference>
<evidence type="ECO:0000256" key="3">
    <source>
        <dbReference type="ARBA" id="ARBA00022840"/>
    </source>
</evidence>
<dbReference type="SMART" id="SM00220">
    <property type="entry name" value="S_TKc"/>
    <property type="match status" value="1"/>
</dbReference>
<keyword evidence="8" id="KW-1185">Reference proteome</keyword>
<feature type="domain" description="Protein kinase" evidence="6">
    <location>
        <begin position="1"/>
        <end position="276"/>
    </location>
</feature>
<dbReference type="Gene3D" id="1.10.510.10">
    <property type="entry name" value="Transferase(Phosphotransferase) domain 1"/>
    <property type="match status" value="1"/>
</dbReference>
<dbReference type="EMBL" id="ML992666">
    <property type="protein sequence ID" value="KAF2215435.1"/>
    <property type="molecule type" value="Genomic_DNA"/>
</dbReference>
<dbReference type="PROSITE" id="PS50011">
    <property type="entry name" value="PROTEIN_KINASE_DOM"/>
    <property type="match status" value="1"/>
</dbReference>
<evidence type="ECO:0000313" key="7">
    <source>
        <dbReference type="EMBL" id="KAF2215435.1"/>
    </source>
</evidence>
<dbReference type="AlphaFoldDB" id="A0A6A6FPN5"/>
<comment type="catalytic activity">
    <reaction evidence="4">
        <text>L-threonyl-[protein] + ATP = O-phospho-L-threonyl-[protein] + ADP + H(+)</text>
        <dbReference type="Rhea" id="RHEA:46608"/>
        <dbReference type="Rhea" id="RHEA-COMP:11060"/>
        <dbReference type="Rhea" id="RHEA-COMP:11605"/>
        <dbReference type="ChEBI" id="CHEBI:15378"/>
        <dbReference type="ChEBI" id="CHEBI:30013"/>
        <dbReference type="ChEBI" id="CHEBI:30616"/>
        <dbReference type="ChEBI" id="CHEBI:61977"/>
        <dbReference type="ChEBI" id="CHEBI:456216"/>
        <dbReference type="EC" id="2.7.11.24"/>
    </reaction>
    <physiologicalReaction direction="left-to-right" evidence="4">
        <dbReference type="Rhea" id="RHEA:46609"/>
    </physiologicalReaction>
</comment>
<dbReference type="GO" id="GO:0005524">
    <property type="term" value="F:ATP binding"/>
    <property type="evidence" value="ECO:0007669"/>
    <property type="project" value="UniProtKB-KW"/>
</dbReference>
<sequence>MASSLRIGQVVKGIRDVYVIAQKLHDQVWSARSVAFLPNIKPSRAQNARLRSSCSVKKRFRNKPPFLVLEYLELDALKASGQAKLSRQDIKFVARSVLTALGSLHAKGIAHTDIKPDNILLNLDPKGARVVEAKLADCGDAWEVGCETDPRGTAHPIAAAIFRSPQALLGLKWSTPTDIWSFGATASPPISLLLGRNFHIFKPPNISADDEEFPVHVSIQQARYFGPFPLTSGTYLDKEEETILAAIHIYIEEQDSRKPFSLVEDKELMSGDKEILCRVMELDQTQWRGPGKGVAQTLVV</sequence>
<evidence type="ECO:0000256" key="1">
    <source>
        <dbReference type="ARBA" id="ARBA00022527"/>
    </source>
</evidence>
<dbReference type="PROSITE" id="PS00108">
    <property type="entry name" value="PROTEIN_KINASE_ST"/>
    <property type="match status" value="1"/>
</dbReference>
<dbReference type="PANTHER" id="PTHR24055">
    <property type="entry name" value="MITOGEN-ACTIVATED PROTEIN KINASE"/>
    <property type="match status" value="1"/>
</dbReference>
<dbReference type="InterPro" id="IPR000719">
    <property type="entry name" value="Prot_kinase_dom"/>
</dbReference>
<protein>
    <recommendedName>
        <fullName evidence="6">Protein kinase domain-containing protein</fullName>
    </recommendedName>
</protein>
<gene>
    <name evidence="7" type="ORF">CERZMDRAFT_36105</name>
</gene>
<evidence type="ECO:0000313" key="8">
    <source>
        <dbReference type="Proteomes" id="UP000799539"/>
    </source>
</evidence>
<keyword evidence="1" id="KW-0808">Transferase</keyword>
<dbReference type="SUPFAM" id="SSF56112">
    <property type="entry name" value="Protein kinase-like (PK-like)"/>
    <property type="match status" value="1"/>
</dbReference>
<organism evidence="7 8">
    <name type="scientific">Cercospora zeae-maydis SCOH1-5</name>
    <dbReference type="NCBI Taxonomy" id="717836"/>
    <lineage>
        <taxon>Eukaryota</taxon>
        <taxon>Fungi</taxon>
        <taxon>Dikarya</taxon>
        <taxon>Ascomycota</taxon>
        <taxon>Pezizomycotina</taxon>
        <taxon>Dothideomycetes</taxon>
        <taxon>Dothideomycetidae</taxon>
        <taxon>Mycosphaerellales</taxon>
        <taxon>Mycosphaerellaceae</taxon>
        <taxon>Cercospora</taxon>
    </lineage>
</organism>
<evidence type="ECO:0000256" key="4">
    <source>
        <dbReference type="ARBA" id="ARBA00047919"/>
    </source>
</evidence>
<dbReference type="Pfam" id="PF00069">
    <property type="entry name" value="Pkinase"/>
    <property type="match status" value="1"/>
</dbReference>
<evidence type="ECO:0000256" key="5">
    <source>
        <dbReference type="ARBA" id="ARBA00048130"/>
    </source>
</evidence>
<dbReference type="InterPro" id="IPR008271">
    <property type="entry name" value="Ser/Thr_kinase_AS"/>
</dbReference>
<keyword evidence="2" id="KW-0547">Nucleotide-binding</keyword>